<dbReference type="PROSITE" id="PS51257">
    <property type="entry name" value="PROKAR_LIPOPROTEIN"/>
    <property type="match status" value="1"/>
</dbReference>
<evidence type="ECO:0008006" key="4">
    <source>
        <dbReference type="Google" id="ProtNLM"/>
    </source>
</evidence>
<evidence type="ECO:0000256" key="1">
    <source>
        <dbReference type="SAM" id="SignalP"/>
    </source>
</evidence>
<dbReference type="Proteomes" id="UP001321700">
    <property type="component" value="Unassembled WGS sequence"/>
</dbReference>
<gene>
    <name evidence="2" type="ORF">RAE19_03650</name>
</gene>
<feature type="signal peptide" evidence="1">
    <location>
        <begin position="1"/>
        <end position="24"/>
    </location>
</feature>
<protein>
    <recommendedName>
        <fullName evidence="4">Polysaccharide lyase-like protein</fullName>
    </recommendedName>
</protein>
<evidence type="ECO:0000313" key="2">
    <source>
        <dbReference type="EMBL" id="MDT7517840.1"/>
    </source>
</evidence>
<dbReference type="EMBL" id="JAVBIK010000001">
    <property type="protein sequence ID" value="MDT7517840.1"/>
    <property type="molecule type" value="Genomic_DNA"/>
</dbReference>
<evidence type="ECO:0000313" key="3">
    <source>
        <dbReference type="Proteomes" id="UP001321700"/>
    </source>
</evidence>
<keyword evidence="1" id="KW-0732">Signal</keyword>
<accession>A0ABU3KJ88</accession>
<name>A0ABU3KJ88_9BURK</name>
<keyword evidence="3" id="KW-1185">Reference proteome</keyword>
<organism evidence="2 3">
    <name type="scientific">Rhodoferax potami</name>
    <dbReference type="NCBI Taxonomy" id="3068338"/>
    <lineage>
        <taxon>Bacteria</taxon>
        <taxon>Pseudomonadati</taxon>
        <taxon>Pseudomonadota</taxon>
        <taxon>Betaproteobacteria</taxon>
        <taxon>Burkholderiales</taxon>
        <taxon>Comamonadaceae</taxon>
        <taxon>Rhodoferax</taxon>
    </lineage>
</organism>
<dbReference type="RefSeq" id="WP_313873640.1">
    <property type="nucleotide sequence ID" value="NZ_JAVBIK010000001.1"/>
</dbReference>
<proteinExistence type="predicted"/>
<comment type="caution">
    <text evidence="2">The sequence shown here is derived from an EMBL/GenBank/DDBJ whole genome shotgun (WGS) entry which is preliminary data.</text>
</comment>
<sequence length="299" mass="32410">MRHHRGFAALLLTGVLGVSCAAHSGAVDADGVQALLPAQPGGSALALGSGNPNTDKRFGFDYKAAATAAQEGELRYWSLPATPLTYSSGGNGYTARLHLFASGGQQQFTWKTQRGYLSSPHDVRNQEFTVYVRVHEPLTPLNAQVTLKIRGGRHSEKDGDAASSTMMTFGPGGPSGITRFAKELTHPLYDYVVLRPLLNVALQPGHWYGLKLISYSRPGVPGEVLNQLYIDTAPFDAAGRPANGWQLLSEYTDVQGKRTGRHYDTLADWGGWQTTLRMDGYRSIDFALPSVREIVPPAP</sequence>
<feature type="chain" id="PRO_5047101281" description="Polysaccharide lyase-like protein" evidence="1">
    <location>
        <begin position="25"/>
        <end position="299"/>
    </location>
</feature>
<reference evidence="2 3" key="1">
    <citation type="submission" date="2023-08" db="EMBL/GenBank/DDBJ databases">
        <title>Rhodoferax potami sp. nov. and Rhodoferax mekongensis sp. nov., isolated from the Mekong River in Thailand.</title>
        <authorList>
            <person name="Kitikhun S."/>
            <person name="Charoenyingcharoen P."/>
            <person name="Siriarchawattana P."/>
            <person name="Likhitrattanapisal S."/>
            <person name="Nilsakha T."/>
            <person name="Chanpet A."/>
            <person name="Rattanawaree P."/>
            <person name="Ingsriswang S."/>
        </authorList>
    </citation>
    <scope>NUCLEOTIDE SEQUENCE [LARGE SCALE GENOMIC DNA]</scope>
    <source>
        <strain evidence="2 3">TBRC 17660</strain>
    </source>
</reference>